<name>A0A368KPI9_9BACT</name>
<feature type="transmembrane region" description="Helical" evidence="1">
    <location>
        <begin position="204"/>
        <end position="226"/>
    </location>
</feature>
<proteinExistence type="predicted"/>
<keyword evidence="2" id="KW-0732">Signal</keyword>
<keyword evidence="1" id="KW-1133">Transmembrane helix</keyword>
<evidence type="ECO:0000313" key="3">
    <source>
        <dbReference type="EMBL" id="RCS46474.1"/>
    </source>
</evidence>
<comment type="caution">
    <text evidence="3">The sequence shown here is derived from an EMBL/GenBank/DDBJ whole genome shotgun (WGS) entry which is preliminary data.</text>
</comment>
<evidence type="ECO:0000256" key="2">
    <source>
        <dbReference type="SAM" id="SignalP"/>
    </source>
</evidence>
<dbReference type="EMBL" id="QPEX01000030">
    <property type="protein sequence ID" value="RCS46474.1"/>
    <property type="molecule type" value="Genomic_DNA"/>
</dbReference>
<dbReference type="RefSeq" id="WP_114369743.1">
    <property type="nucleotide sequence ID" value="NZ_QPEX01000030.1"/>
</dbReference>
<dbReference type="PROSITE" id="PS51257">
    <property type="entry name" value="PROKAR_LIPOPROTEIN"/>
    <property type="match status" value="1"/>
</dbReference>
<dbReference type="AlphaFoldDB" id="A0A368KPI9"/>
<accession>A0A368KPI9</accession>
<protein>
    <submittedName>
        <fullName evidence="3">Uncharacterized protein</fullName>
    </submittedName>
</protein>
<dbReference type="Proteomes" id="UP000253562">
    <property type="component" value="Unassembled WGS sequence"/>
</dbReference>
<feature type="chain" id="PRO_5017041475" evidence="2">
    <location>
        <begin position="24"/>
        <end position="247"/>
    </location>
</feature>
<gene>
    <name evidence="3" type="ORF">DTL42_16080</name>
</gene>
<organism evidence="3 4">
    <name type="scientific">Bremerella cremea</name>
    <dbReference type="NCBI Taxonomy" id="1031537"/>
    <lineage>
        <taxon>Bacteria</taxon>
        <taxon>Pseudomonadati</taxon>
        <taxon>Planctomycetota</taxon>
        <taxon>Planctomycetia</taxon>
        <taxon>Pirellulales</taxon>
        <taxon>Pirellulaceae</taxon>
        <taxon>Bremerella</taxon>
    </lineage>
</organism>
<keyword evidence="1" id="KW-0472">Membrane</keyword>
<evidence type="ECO:0000256" key="1">
    <source>
        <dbReference type="SAM" id="Phobius"/>
    </source>
</evidence>
<sequence>MKSLIVAIFVLYSLLASGCPAMAGPLSGAVKTGAKVLTGKAASAATKQAVQQAGKQATAALARETAEAAARQTAIRLTRMLGDDAARIVRSVAGKAVTLADDVAMATSKVSAQNGRRLEMLVPVLKKQGKLAEVTTLVNKSPKPDELLEMIWKHREKIAAGAAITALVVHGDDIAKAAAEHVARPVIESSMQHVVAPVVARTSIWGMGLFLLAIPVSLSIALAVWCRSSQFARCVKWLELAWRRITS</sequence>
<feature type="signal peptide" evidence="2">
    <location>
        <begin position="1"/>
        <end position="23"/>
    </location>
</feature>
<reference evidence="3 4" key="1">
    <citation type="submission" date="2018-07" db="EMBL/GenBank/DDBJ databases">
        <title>Comparative genomes isolates from brazilian mangrove.</title>
        <authorList>
            <person name="De Araujo J.E."/>
            <person name="Taketani R.G."/>
            <person name="Silva M.C.P."/>
            <person name="Lourenco M.V."/>
            <person name="Oliveira V.M."/>
            <person name="Andreote F.D."/>
        </authorList>
    </citation>
    <scope>NUCLEOTIDE SEQUENCE [LARGE SCALE GENOMIC DNA]</scope>
    <source>
        <strain evidence="3 4">HEX PRIS-MGV</strain>
    </source>
</reference>
<keyword evidence="1" id="KW-0812">Transmembrane</keyword>
<evidence type="ECO:0000313" key="4">
    <source>
        <dbReference type="Proteomes" id="UP000253562"/>
    </source>
</evidence>